<dbReference type="GO" id="GO:0005576">
    <property type="term" value="C:extracellular region"/>
    <property type="evidence" value="ECO:0007669"/>
    <property type="project" value="UniProtKB-SubCell"/>
</dbReference>
<evidence type="ECO:0000256" key="4">
    <source>
        <dbReference type="ARBA" id="ARBA00023143"/>
    </source>
</evidence>
<evidence type="ECO:0000256" key="2">
    <source>
        <dbReference type="ARBA" id="ARBA00011255"/>
    </source>
</evidence>
<sequence>MRINGFSGMDIDSMVKSLMTVQRVPLDKMNQQKQTLQWTRDNYREFNSQLVNFKNKLSDFGKQSTTNTQVSTVSGNTTAVKAEANASASVEPMEVIVNKLATKSTASSTAELTAGTAATTLKTTLSQITGAGSSDNYKMKINNKEIDVSSSDTIEAVIIKINSSGAGVTASFDQISGKFSVLAKEYGAAANVNIESGAATATSGDLSGLLKLSVTNAVDGQVTIKNAAYPSGRTFDTSDNTLNVNGIKLTMLQATGTSGSSIVNTQSDPTKALDSVKAFVNLYNELVDKINTKTTEARYKNFTPLSDEQKKEMKESEIKQWEDKAKSGLLKGDSILTSAASNMRSTVVSYLGDLSSVGITTGLYHENGKLKIDEEKLKNALSTDPQKVLNIFQGSSADPSKKGLFADLSKQVNGTLDQMVSKVGTSKFDTAVTGVFKQESMIGRQIKDYDKRISSMTVRMNAMETRYYKQFSAMEEAMSKMQAQSSSLTNSLG</sequence>
<dbReference type="GO" id="GO:0009424">
    <property type="term" value="C:bacterial-type flagellum hook"/>
    <property type="evidence" value="ECO:0007669"/>
    <property type="project" value="UniProtKB-UniRule"/>
</dbReference>
<keyword evidence="5" id="KW-0964">Secreted</keyword>
<evidence type="ECO:0000313" key="9">
    <source>
        <dbReference type="Proteomes" id="UP000316968"/>
    </source>
</evidence>
<dbReference type="PANTHER" id="PTHR30288">
    <property type="entry name" value="FLAGELLAR CAP/ASSEMBLY PROTEIN FLID"/>
    <property type="match status" value="1"/>
</dbReference>
<keyword evidence="8" id="KW-0282">Flagellum</keyword>
<organism evidence="8 9">
    <name type="scientific">Saccharibacillus brassicae</name>
    <dbReference type="NCBI Taxonomy" id="2583377"/>
    <lineage>
        <taxon>Bacteria</taxon>
        <taxon>Bacillati</taxon>
        <taxon>Bacillota</taxon>
        <taxon>Bacilli</taxon>
        <taxon>Bacillales</taxon>
        <taxon>Paenibacillaceae</taxon>
        <taxon>Saccharibacillus</taxon>
    </lineage>
</organism>
<dbReference type="InterPro" id="IPR003481">
    <property type="entry name" value="FliD_N"/>
</dbReference>
<protein>
    <recommendedName>
        <fullName evidence="5">Flagellar hook-associated protein 2</fullName>
        <shortName evidence="5">HAP2</shortName>
    </recommendedName>
    <alternativeName>
        <fullName evidence="5">Flagellar cap protein</fullName>
    </alternativeName>
</protein>
<dbReference type="Proteomes" id="UP000316968">
    <property type="component" value="Chromosome"/>
</dbReference>
<dbReference type="RefSeq" id="WP_141447392.1">
    <property type="nucleotide sequence ID" value="NZ_CP041217.1"/>
</dbReference>
<comment type="function">
    <text evidence="5">Required for morphogenesis and for the elongation of the flagellar filament by facilitating polymerization of the flagellin monomers at the tip of growing filament. Forms a capping structure, which prevents flagellin subunits (transported through the central channel of the flagellum) from leaking out without polymerization at the distal end.</text>
</comment>
<dbReference type="GO" id="GO:0009421">
    <property type="term" value="C:bacterial-type flagellum filament cap"/>
    <property type="evidence" value="ECO:0007669"/>
    <property type="project" value="InterPro"/>
</dbReference>
<dbReference type="OrthoDB" id="9776025at2"/>
<dbReference type="GO" id="GO:0071973">
    <property type="term" value="P:bacterial-type flagellum-dependent cell motility"/>
    <property type="evidence" value="ECO:0007669"/>
    <property type="project" value="TreeGrafter"/>
</dbReference>
<dbReference type="EMBL" id="CP041217">
    <property type="protein sequence ID" value="QDH20843.1"/>
    <property type="molecule type" value="Genomic_DNA"/>
</dbReference>
<evidence type="ECO:0000256" key="3">
    <source>
        <dbReference type="ARBA" id="ARBA00023054"/>
    </source>
</evidence>
<keyword evidence="9" id="KW-1185">Reference proteome</keyword>
<dbReference type="KEGG" id="saca:FFV09_08270"/>
<gene>
    <name evidence="8" type="ORF">FFV09_08270</name>
</gene>
<evidence type="ECO:0000259" key="7">
    <source>
        <dbReference type="Pfam" id="PF07195"/>
    </source>
</evidence>
<keyword evidence="8" id="KW-0969">Cilium</keyword>
<comment type="subunit">
    <text evidence="2 5">Homopentamer.</text>
</comment>
<dbReference type="InterPro" id="IPR010809">
    <property type="entry name" value="FliD_C"/>
</dbReference>
<keyword evidence="3" id="KW-0175">Coiled coil</keyword>
<feature type="domain" description="Flagellar hook-associated protein 2 N-terminal" evidence="6">
    <location>
        <begin position="7"/>
        <end position="103"/>
    </location>
</feature>
<accession>A0A4Y6UT16</accession>
<dbReference type="Pfam" id="PF07196">
    <property type="entry name" value="Flagellin_IN"/>
    <property type="match status" value="1"/>
</dbReference>
<comment type="subcellular location">
    <subcellularLocation>
        <location evidence="5">Secreted</location>
    </subcellularLocation>
    <subcellularLocation>
        <location evidence="5">Bacterial flagellum</location>
    </subcellularLocation>
</comment>
<dbReference type="GO" id="GO:0007155">
    <property type="term" value="P:cell adhesion"/>
    <property type="evidence" value="ECO:0007669"/>
    <property type="project" value="InterPro"/>
</dbReference>
<reference evidence="8 9" key="1">
    <citation type="submission" date="2019-06" db="EMBL/GenBank/DDBJ databases">
        <title>Saccharibacillus brassicae sp. nov., an endophytic bacterium isolated from Chinese cabbage seeds (Brassica pekinensis).</title>
        <authorList>
            <person name="Jiang L."/>
            <person name="Lee J."/>
            <person name="Kim S.W."/>
        </authorList>
    </citation>
    <scope>NUCLEOTIDE SEQUENCE [LARGE SCALE GENOMIC DNA]</scope>
    <source>
        <strain evidence="9">KCTC 43072 / ATSA2</strain>
    </source>
</reference>
<evidence type="ECO:0000256" key="1">
    <source>
        <dbReference type="ARBA" id="ARBA00009764"/>
    </source>
</evidence>
<dbReference type="InterPro" id="IPR040026">
    <property type="entry name" value="FliD"/>
</dbReference>
<dbReference type="AlphaFoldDB" id="A0A4Y6UT16"/>
<evidence type="ECO:0000313" key="8">
    <source>
        <dbReference type="EMBL" id="QDH20843.1"/>
    </source>
</evidence>
<evidence type="ECO:0000259" key="6">
    <source>
        <dbReference type="Pfam" id="PF02465"/>
    </source>
</evidence>
<feature type="domain" description="Flagellar hook-associated protein 2 C-terminal" evidence="7">
    <location>
        <begin position="235"/>
        <end position="483"/>
    </location>
</feature>
<name>A0A4Y6UT16_SACBS</name>
<proteinExistence type="inferred from homology"/>
<dbReference type="Pfam" id="PF02465">
    <property type="entry name" value="FliD_N"/>
    <property type="match status" value="1"/>
</dbReference>
<evidence type="ECO:0000256" key="5">
    <source>
        <dbReference type="RuleBase" id="RU362066"/>
    </source>
</evidence>
<comment type="similarity">
    <text evidence="1 5">Belongs to the FliD family.</text>
</comment>
<dbReference type="InterPro" id="IPR010810">
    <property type="entry name" value="Flagellin_hook_IN_motif"/>
</dbReference>
<dbReference type="Pfam" id="PF07195">
    <property type="entry name" value="FliD_C"/>
    <property type="match status" value="1"/>
</dbReference>
<dbReference type="PANTHER" id="PTHR30288:SF0">
    <property type="entry name" value="FLAGELLAR HOOK-ASSOCIATED PROTEIN 2"/>
    <property type="match status" value="1"/>
</dbReference>
<keyword evidence="8" id="KW-0966">Cell projection</keyword>
<keyword evidence="4 5" id="KW-0975">Bacterial flagellum</keyword>